<dbReference type="Proteomes" id="UP000000647">
    <property type="component" value="Chromosome"/>
</dbReference>
<comment type="similarity">
    <text evidence="6">Belongs to the methyltransferase superfamily. RsmI family.</text>
</comment>
<dbReference type="InterPro" id="IPR014777">
    <property type="entry name" value="4pyrrole_Mease_sub1"/>
</dbReference>
<dbReference type="HAMAP" id="MF_01877">
    <property type="entry name" value="16SrRNA_methyltr_I"/>
    <property type="match status" value="1"/>
</dbReference>
<evidence type="ECO:0000256" key="1">
    <source>
        <dbReference type="ARBA" id="ARBA00022490"/>
    </source>
</evidence>
<dbReference type="eggNOG" id="COG0313">
    <property type="taxonomic scope" value="Bacteria"/>
</dbReference>
<dbReference type="SUPFAM" id="SSF53790">
    <property type="entry name" value="Tetrapyrrole methylase"/>
    <property type="match status" value="1"/>
</dbReference>
<dbReference type="PIRSF" id="PIRSF005917">
    <property type="entry name" value="MTase_YraL"/>
    <property type="match status" value="1"/>
</dbReference>
<dbReference type="PANTHER" id="PTHR46111">
    <property type="entry name" value="RIBOSOMAL RNA SMALL SUBUNIT METHYLTRANSFERASE I"/>
    <property type="match status" value="1"/>
</dbReference>
<dbReference type="PROSITE" id="PS01296">
    <property type="entry name" value="RSMI"/>
    <property type="match status" value="1"/>
</dbReference>
<dbReference type="InterPro" id="IPR035996">
    <property type="entry name" value="4pyrrol_Methylase_sf"/>
</dbReference>
<keyword evidence="4 6" id="KW-0808">Transferase</keyword>
<keyword evidence="1 6" id="KW-0963">Cytoplasm</keyword>
<evidence type="ECO:0000313" key="10">
    <source>
        <dbReference type="Proteomes" id="UP000000647"/>
    </source>
</evidence>
<feature type="domain" description="RsmI HTH" evidence="8">
    <location>
        <begin position="247"/>
        <end position="290"/>
    </location>
</feature>
<reference evidence="10" key="1">
    <citation type="submission" date="2006-12" db="EMBL/GenBank/DDBJ databases">
        <title>Complete sequence of Halorhodospira halophila SL1.</title>
        <authorList>
            <consortium name="US DOE Joint Genome Institute"/>
            <person name="Copeland A."/>
            <person name="Lucas S."/>
            <person name="Lapidus A."/>
            <person name="Barry K."/>
            <person name="Detter J.C."/>
            <person name="Glavina del Rio T."/>
            <person name="Hammon N."/>
            <person name="Israni S."/>
            <person name="Dalin E."/>
            <person name="Tice H."/>
            <person name="Pitluck S."/>
            <person name="Saunders E."/>
            <person name="Brettin T."/>
            <person name="Bruce D."/>
            <person name="Han C."/>
            <person name="Tapia R."/>
            <person name="Schmutz J."/>
            <person name="Larimer F."/>
            <person name="Land M."/>
            <person name="Hauser L."/>
            <person name="Kyrpides N."/>
            <person name="Mikhailova N."/>
            <person name="Hoff W."/>
            <person name="Richardson P."/>
        </authorList>
    </citation>
    <scope>NUCLEOTIDE SEQUENCE [LARGE SCALE GENOMIC DNA]</scope>
    <source>
        <strain evidence="10">DSM 244 / SL1</strain>
    </source>
</reference>
<organism evidence="9 10">
    <name type="scientific">Halorhodospira halophila (strain DSM 244 / SL1)</name>
    <name type="common">Ectothiorhodospira halophila (strain DSM 244 / SL1)</name>
    <dbReference type="NCBI Taxonomy" id="349124"/>
    <lineage>
        <taxon>Bacteria</taxon>
        <taxon>Pseudomonadati</taxon>
        <taxon>Pseudomonadota</taxon>
        <taxon>Gammaproteobacteria</taxon>
        <taxon>Chromatiales</taxon>
        <taxon>Ectothiorhodospiraceae</taxon>
        <taxon>Halorhodospira</taxon>
    </lineage>
</organism>
<dbReference type="FunFam" id="3.30.950.10:FF:000002">
    <property type="entry name" value="Ribosomal RNA small subunit methyltransferase I"/>
    <property type="match status" value="1"/>
</dbReference>
<keyword evidence="2 6" id="KW-0698">rRNA processing</keyword>
<dbReference type="AlphaFoldDB" id="A1WYV3"/>
<evidence type="ECO:0000256" key="5">
    <source>
        <dbReference type="ARBA" id="ARBA00022691"/>
    </source>
</evidence>
<dbReference type="InterPro" id="IPR018063">
    <property type="entry name" value="SAM_MeTrfase_RsmI_CS"/>
</dbReference>
<dbReference type="InterPro" id="IPR000878">
    <property type="entry name" value="4pyrrol_Mease"/>
</dbReference>
<evidence type="ECO:0000256" key="2">
    <source>
        <dbReference type="ARBA" id="ARBA00022552"/>
    </source>
</evidence>
<dbReference type="EMBL" id="CP000544">
    <property type="protein sequence ID" value="ABM62865.1"/>
    <property type="molecule type" value="Genomic_DNA"/>
</dbReference>
<dbReference type="FunFam" id="3.40.1010.10:FF:000007">
    <property type="entry name" value="Ribosomal RNA small subunit methyltransferase I"/>
    <property type="match status" value="1"/>
</dbReference>
<dbReference type="GO" id="GO:0070677">
    <property type="term" value="F:rRNA (cytosine-2'-O-)-methyltransferase activity"/>
    <property type="evidence" value="ECO:0007669"/>
    <property type="project" value="UniProtKB-UniRule"/>
</dbReference>
<dbReference type="GO" id="GO:0005737">
    <property type="term" value="C:cytoplasm"/>
    <property type="evidence" value="ECO:0007669"/>
    <property type="project" value="UniProtKB-SubCell"/>
</dbReference>
<evidence type="ECO:0000259" key="8">
    <source>
        <dbReference type="Pfam" id="PF23016"/>
    </source>
</evidence>
<evidence type="ECO:0000256" key="6">
    <source>
        <dbReference type="HAMAP-Rule" id="MF_01877"/>
    </source>
</evidence>
<dbReference type="HOGENOM" id="CLU_044779_2_0_6"/>
<sequence length="307" mass="32748">MDKPSEYPAPVAPVSNGGGALWVVATPIGNLGDLSRRAAEILRHVEWVAAEDTRRTGRLLEQYGLRARLLSLHEHNEASRIPRLLRLLAAGRDVALVSDAGTPLLSDPGARLVAAAADAGERVSPVPGPCSVTAALSVAGFGADRFVFDGFLPARDTARRSRLEALAEEPRTVAFFEAPHRIAACLRDLVEVCGGERPVVLARELTKVHETVLRGSLEEVLRRVEVDGNQQRGEIVVVLEGVPQRGAAVDADSTLRALLLEGVAVKQAARVAARLTGGRRNALYQRALELAESQTGGAKSVDPKRKG</sequence>
<evidence type="ECO:0000313" key="9">
    <source>
        <dbReference type="EMBL" id="ABM62865.1"/>
    </source>
</evidence>
<dbReference type="EC" id="2.1.1.198" evidence="6"/>
<dbReference type="PANTHER" id="PTHR46111:SF1">
    <property type="entry name" value="RIBOSOMAL RNA SMALL SUBUNIT METHYLTRANSFERASE I"/>
    <property type="match status" value="1"/>
</dbReference>
<dbReference type="Pfam" id="PF23016">
    <property type="entry name" value="RsmI_C"/>
    <property type="match status" value="1"/>
</dbReference>
<dbReference type="KEGG" id="hha:Hhal_2101"/>
<keyword evidence="3 6" id="KW-0489">Methyltransferase</keyword>
<protein>
    <recommendedName>
        <fullName evidence="6">Ribosomal RNA small subunit methyltransferase I</fullName>
        <ecNumber evidence="6">2.1.1.198</ecNumber>
    </recommendedName>
    <alternativeName>
        <fullName evidence="6">16S rRNA 2'-O-ribose C1402 methyltransferase</fullName>
    </alternativeName>
    <alternativeName>
        <fullName evidence="6">rRNA (cytidine-2'-O-)-methyltransferase RsmI</fullName>
    </alternativeName>
</protein>
<dbReference type="InterPro" id="IPR014776">
    <property type="entry name" value="4pyrrole_Mease_sub2"/>
</dbReference>
<dbReference type="NCBIfam" id="TIGR00096">
    <property type="entry name" value="16S rRNA (cytidine(1402)-2'-O)-methyltransferase"/>
    <property type="match status" value="1"/>
</dbReference>
<accession>A1WYV3</accession>
<keyword evidence="5 6" id="KW-0949">S-adenosyl-L-methionine</keyword>
<proteinExistence type="inferred from homology"/>
<evidence type="ECO:0000256" key="4">
    <source>
        <dbReference type="ARBA" id="ARBA00022679"/>
    </source>
</evidence>
<comment type="catalytic activity">
    <reaction evidence="6">
        <text>cytidine(1402) in 16S rRNA + S-adenosyl-L-methionine = 2'-O-methylcytidine(1402) in 16S rRNA + S-adenosyl-L-homocysteine + H(+)</text>
        <dbReference type="Rhea" id="RHEA:42924"/>
        <dbReference type="Rhea" id="RHEA-COMP:10285"/>
        <dbReference type="Rhea" id="RHEA-COMP:10286"/>
        <dbReference type="ChEBI" id="CHEBI:15378"/>
        <dbReference type="ChEBI" id="CHEBI:57856"/>
        <dbReference type="ChEBI" id="CHEBI:59789"/>
        <dbReference type="ChEBI" id="CHEBI:74495"/>
        <dbReference type="ChEBI" id="CHEBI:82748"/>
        <dbReference type="EC" id="2.1.1.198"/>
    </reaction>
</comment>
<dbReference type="CDD" id="cd11648">
    <property type="entry name" value="RsmI"/>
    <property type="match status" value="1"/>
</dbReference>
<comment type="subcellular location">
    <subcellularLocation>
        <location evidence="6">Cytoplasm</location>
    </subcellularLocation>
</comment>
<comment type="function">
    <text evidence="6">Catalyzes the 2'-O-methylation of the ribose of cytidine 1402 (C1402) in 16S rRNA.</text>
</comment>
<dbReference type="Gene3D" id="3.30.950.10">
    <property type="entry name" value="Methyltransferase, Cobalt-precorrin-4 Transmethylase, Domain 2"/>
    <property type="match status" value="1"/>
</dbReference>
<dbReference type="STRING" id="349124.Hhal_2101"/>
<gene>
    <name evidence="6" type="primary">rsmI</name>
    <name evidence="9" type="ordered locus">Hhal_2101</name>
</gene>
<feature type="domain" description="Tetrapyrrole methylase" evidence="7">
    <location>
        <begin position="21"/>
        <end position="220"/>
    </location>
</feature>
<dbReference type="Gene3D" id="3.40.1010.10">
    <property type="entry name" value="Cobalt-precorrin-4 Transmethylase, Domain 1"/>
    <property type="match status" value="1"/>
</dbReference>
<dbReference type="InterPro" id="IPR053910">
    <property type="entry name" value="RsmI_HTH"/>
</dbReference>
<evidence type="ECO:0000256" key="3">
    <source>
        <dbReference type="ARBA" id="ARBA00022603"/>
    </source>
</evidence>
<dbReference type="Pfam" id="PF00590">
    <property type="entry name" value="TP_methylase"/>
    <property type="match status" value="1"/>
</dbReference>
<reference evidence="9 10" key="2">
    <citation type="journal article" date="2013" name="Stand. Genomic Sci.">
        <title>Complete genome sequence of Halorhodospira halophila SL1.</title>
        <authorList>
            <person name="Challacombe J.F."/>
            <person name="Majid S."/>
            <person name="Deole R."/>
            <person name="Brettin T.S."/>
            <person name="Bruce D."/>
            <person name="Delano S.F."/>
            <person name="Detter J.C."/>
            <person name="Gleasner C.D."/>
            <person name="Han C.S."/>
            <person name="Misra M."/>
            <person name="Reitenga K.G."/>
            <person name="Mikhailova N."/>
            <person name="Woyke T."/>
            <person name="Pitluck S."/>
            <person name="Nolan M."/>
            <person name="Land M.L."/>
            <person name="Saunders E."/>
            <person name="Tapia R."/>
            <person name="Lapidus A."/>
            <person name="Ivanova N."/>
            <person name="Hoff W.D."/>
        </authorList>
    </citation>
    <scope>NUCLEOTIDE SEQUENCE [LARGE SCALE GENOMIC DNA]</scope>
    <source>
        <strain evidence="10">DSM 244 / SL1</strain>
    </source>
</reference>
<name>A1WYV3_HALHL</name>
<keyword evidence="10" id="KW-1185">Reference proteome</keyword>
<dbReference type="InterPro" id="IPR008189">
    <property type="entry name" value="rRNA_ssu_MeTfrase_I"/>
</dbReference>
<evidence type="ECO:0000259" key="7">
    <source>
        <dbReference type="Pfam" id="PF00590"/>
    </source>
</evidence>